<dbReference type="Proteomes" id="UP000279995">
    <property type="component" value="Chromosome II"/>
</dbReference>
<feature type="transmembrane region" description="Helical" evidence="1">
    <location>
        <begin position="64"/>
        <end position="93"/>
    </location>
</feature>
<evidence type="ECO:0000313" key="2">
    <source>
        <dbReference type="EMBL" id="AYM88389.1"/>
    </source>
</evidence>
<organism evidence="2 3">
    <name type="scientific">Pseudoalteromonas agarivorans</name>
    <dbReference type="NCBI Taxonomy" id="176102"/>
    <lineage>
        <taxon>Bacteria</taxon>
        <taxon>Pseudomonadati</taxon>
        <taxon>Pseudomonadota</taxon>
        <taxon>Gammaproteobacteria</taxon>
        <taxon>Alteromonadales</taxon>
        <taxon>Pseudoalteromonadaceae</taxon>
        <taxon>Pseudoalteromonas</taxon>
    </lineage>
</organism>
<dbReference type="AlphaFoldDB" id="A0AAD0XEH1"/>
<dbReference type="EMBL" id="CP033066">
    <property type="protein sequence ID" value="AYM88389.1"/>
    <property type="molecule type" value="Genomic_DNA"/>
</dbReference>
<keyword evidence="1" id="KW-0472">Membrane</keyword>
<gene>
    <name evidence="2" type="ORF">D9T18_16970</name>
</gene>
<sequence length="103" mass="11004">MKLYPYSTIKTENLKGLLIASRVLGFLSYILFFIAICIGLFSIFSNLGAPKDLGNGIVMSAPNAGLPVMIISIWGAVSAVFILAFSGLCAAVVSCEYKYTKSV</sequence>
<keyword evidence="1" id="KW-0812">Transmembrane</keyword>
<keyword evidence="1" id="KW-1133">Transmembrane helix</keyword>
<feature type="transmembrane region" description="Helical" evidence="1">
    <location>
        <begin position="23"/>
        <end position="44"/>
    </location>
</feature>
<evidence type="ECO:0000256" key="1">
    <source>
        <dbReference type="SAM" id="Phobius"/>
    </source>
</evidence>
<protein>
    <submittedName>
        <fullName evidence="2">Uncharacterized protein</fullName>
    </submittedName>
</protein>
<evidence type="ECO:0000313" key="3">
    <source>
        <dbReference type="Proteomes" id="UP000279995"/>
    </source>
</evidence>
<reference evidence="2 3" key="1">
    <citation type="submission" date="2018-10" db="EMBL/GenBank/DDBJ databases">
        <title>Complete Genome Sequence and Transcriptomic Profiles of a Marine Bacterium, Pseudoalteromonas agarivorans Hao 2018.</title>
        <authorList>
            <person name="Hao L."/>
        </authorList>
    </citation>
    <scope>NUCLEOTIDE SEQUENCE [LARGE SCALE GENOMIC DNA]</scope>
    <source>
        <strain evidence="2 3">Hao 2018</strain>
    </source>
</reference>
<proteinExistence type="predicted"/>
<accession>A0AAD0XEH1</accession>
<name>A0AAD0XEH1_9GAMM</name>